<dbReference type="RefSeq" id="WP_211957269.1">
    <property type="nucleotide sequence ID" value="NZ_CAJPVI010000054.1"/>
</dbReference>
<dbReference type="EMBL" id="CAJPVI010000054">
    <property type="protein sequence ID" value="CAG2159107.1"/>
    <property type="molecule type" value="Genomic_DNA"/>
</dbReference>
<keyword evidence="4" id="KW-1185">Reference proteome</keyword>
<feature type="compositionally biased region" description="Basic residues" evidence="1">
    <location>
        <begin position="95"/>
        <end position="107"/>
    </location>
</feature>
<reference evidence="3 4" key="1">
    <citation type="submission" date="2021-03" db="EMBL/GenBank/DDBJ databases">
        <authorList>
            <person name="Peeters C."/>
        </authorList>
    </citation>
    <scope>NUCLEOTIDE SEQUENCE [LARGE SCALE GENOMIC DNA]</scope>
    <source>
        <strain evidence="3 4">LMG 26411</strain>
    </source>
</reference>
<feature type="region of interest" description="Disordered" evidence="1">
    <location>
        <begin position="21"/>
        <end position="107"/>
    </location>
</feature>
<evidence type="ECO:0000313" key="4">
    <source>
        <dbReference type="Proteomes" id="UP000672657"/>
    </source>
</evidence>
<keyword evidence="2" id="KW-0732">Signal</keyword>
<feature type="signal peptide" evidence="2">
    <location>
        <begin position="1"/>
        <end position="19"/>
    </location>
</feature>
<feature type="chain" id="PRO_5046412869" evidence="2">
    <location>
        <begin position="20"/>
        <end position="107"/>
    </location>
</feature>
<protein>
    <submittedName>
        <fullName evidence="3">Uncharacterized protein</fullName>
    </submittedName>
</protein>
<name>A0ABN7Q7C7_9BURK</name>
<gene>
    <name evidence="3" type="ORF">LMG26411_06442</name>
</gene>
<dbReference type="Proteomes" id="UP000672657">
    <property type="component" value="Unassembled WGS sequence"/>
</dbReference>
<organism evidence="3 4">
    <name type="scientific">Cupriavidus numazuensis</name>
    <dbReference type="NCBI Taxonomy" id="221992"/>
    <lineage>
        <taxon>Bacteria</taxon>
        <taxon>Pseudomonadati</taxon>
        <taxon>Pseudomonadota</taxon>
        <taxon>Betaproteobacteria</taxon>
        <taxon>Burkholderiales</taxon>
        <taxon>Burkholderiaceae</taxon>
        <taxon>Cupriavidus</taxon>
    </lineage>
</organism>
<accession>A0ABN7Q7C7</accession>
<evidence type="ECO:0000256" key="1">
    <source>
        <dbReference type="SAM" id="MobiDB-lite"/>
    </source>
</evidence>
<evidence type="ECO:0000313" key="3">
    <source>
        <dbReference type="EMBL" id="CAG2159107.1"/>
    </source>
</evidence>
<proteinExistence type="predicted"/>
<comment type="caution">
    <text evidence="3">The sequence shown here is derived from an EMBL/GenBank/DDBJ whole genome shotgun (WGS) entry which is preliminary data.</text>
</comment>
<evidence type="ECO:0000256" key="2">
    <source>
        <dbReference type="SAM" id="SignalP"/>
    </source>
</evidence>
<sequence length="107" mass="11351">MKAVVALAIAALVPMAAYAAGPANPADRYDYNMRSTNKDGYVPDTQRATNKDGYVPDSQRAGDKFDPYTQGAKQGTASSLVDDKSTQPKSSGKSHSQKKAPAKKNAE</sequence>